<sequence length="239" mass="25235">MRCGATNAVPGWATNRLVIPLDSGFPAAPAARPRTDAPPVGPSVAPRLLTAVSPGRQRARRAFPPPAGPPPHGTCRPLPTRAAGAGHATRLEKNEKDKKKREEHAEREDGLSVTGRGGGRGTAGSRCTCRPQSCLCATPTPTTPLPPGAAVTAGDRRRWDCGQWATMGLRAAGDDGRAAWTLRRVPATPGARERPVWARGRPRPRSTGGRGRGPAAEPGRCPGPCGRPLEPPRRQSRQR</sequence>
<gene>
    <name evidence="1" type="ORF">I4F81_002069</name>
</gene>
<proteinExistence type="predicted"/>
<reference evidence="1" key="1">
    <citation type="submission" date="2019-11" db="EMBL/GenBank/DDBJ databases">
        <title>Nori genome reveals adaptations in red seaweeds to the harsh intertidal environment.</title>
        <authorList>
            <person name="Wang D."/>
            <person name="Mao Y."/>
        </authorList>
    </citation>
    <scope>NUCLEOTIDE SEQUENCE</scope>
    <source>
        <tissue evidence="1">Gametophyte</tissue>
    </source>
</reference>
<dbReference type="EMBL" id="CM020618">
    <property type="protein sequence ID" value="KAK1859473.1"/>
    <property type="molecule type" value="Genomic_DNA"/>
</dbReference>
<comment type="caution">
    <text evidence="1">The sequence shown here is derived from an EMBL/GenBank/DDBJ whole genome shotgun (WGS) entry which is preliminary data.</text>
</comment>
<organism evidence="1 2">
    <name type="scientific">Pyropia yezoensis</name>
    <name type="common">Susabi-nori</name>
    <name type="synonym">Porphyra yezoensis</name>
    <dbReference type="NCBI Taxonomy" id="2788"/>
    <lineage>
        <taxon>Eukaryota</taxon>
        <taxon>Rhodophyta</taxon>
        <taxon>Bangiophyceae</taxon>
        <taxon>Bangiales</taxon>
        <taxon>Bangiaceae</taxon>
        <taxon>Pyropia</taxon>
    </lineage>
</organism>
<evidence type="ECO:0000313" key="2">
    <source>
        <dbReference type="Proteomes" id="UP000798662"/>
    </source>
</evidence>
<protein>
    <submittedName>
        <fullName evidence="1">Uncharacterized protein</fullName>
    </submittedName>
</protein>
<accession>A0ACC3BPE1</accession>
<evidence type="ECO:0000313" key="1">
    <source>
        <dbReference type="EMBL" id="KAK1859473.1"/>
    </source>
</evidence>
<keyword evidence="2" id="KW-1185">Reference proteome</keyword>
<name>A0ACC3BPE1_PYRYE</name>
<dbReference type="Proteomes" id="UP000798662">
    <property type="component" value="Chromosome 1"/>
</dbReference>